<proteinExistence type="predicted"/>
<dbReference type="AlphaFoldDB" id="A0A0F9K801"/>
<protein>
    <submittedName>
        <fullName evidence="1">Uncharacterized protein</fullName>
    </submittedName>
</protein>
<dbReference type="Gene3D" id="2.60.120.560">
    <property type="entry name" value="Exo-inulinase, domain 1"/>
    <property type="match status" value="1"/>
</dbReference>
<gene>
    <name evidence="1" type="ORF">LCGC14_1667800</name>
</gene>
<dbReference type="EMBL" id="LAZR01014266">
    <property type="protein sequence ID" value="KKM18228.1"/>
    <property type="molecule type" value="Genomic_DNA"/>
</dbReference>
<sequence>MLITTIFPECATRATLKDGSYVDYSYDALNRLISESKYPSQGGDIYSSAYQFDGVGNRLTYETTTYHNFNDGFNRLDNRDVQGGWSEVAGDWKIDNNRLFIPNARTDAIIIYPDENFSDAAIEVTARLKTVGNKKGSYIVFAYQNPCDFYYAGLEGISDLWVMGHYRKAGYNDLTTLSEPIEKSTDYRIRGIVADNTATLESFEDGNWITKLSYTFSSLASGKVGLSVEKSRTQFDDFKVSWQASSITTYTYNQENQLRQRKCAAFPIVWSDLLCNYIYTLRWALIFPLIFNRPFIKEDDVLIYKINLCLPSVR</sequence>
<evidence type="ECO:0000313" key="1">
    <source>
        <dbReference type="EMBL" id="KKM18228.1"/>
    </source>
</evidence>
<name>A0A0F9K801_9ZZZZ</name>
<organism evidence="1">
    <name type="scientific">marine sediment metagenome</name>
    <dbReference type="NCBI Taxonomy" id="412755"/>
    <lineage>
        <taxon>unclassified sequences</taxon>
        <taxon>metagenomes</taxon>
        <taxon>ecological metagenomes</taxon>
    </lineage>
</organism>
<comment type="caution">
    <text evidence="1">The sequence shown here is derived from an EMBL/GenBank/DDBJ whole genome shotgun (WGS) entry which is preliminary data.</text>
</comment>
<reference evidence="1" key="1">
    <citation type="journal article" date="2015" name="Nature">
        <title>Complex archaea that bridge the gap between prokaryotes and eukaryotes.</title>
        <authorList>
            <person name="Spang A."/>
            <person name="Saw J.H."/>
            <person name="Jorgensen S.L."/>
            <person name="Zaremba-Niedzwiedzka K."/>
            <person name="Martijn J."/>
            <person name="Lind A.E."/>
            <person name="van Eijk R."/>
            <person name="Schleper C."/>
            <person name="Guy L."/>
            <person name="Ettema T.J."/>
        </authorList>
    </citation>
    <scope>NUCLEOTIDE SEQUENCE</scope>
</reference>
<accession>A0A0F9K801</accession>